<evidence type="ECO:0000259" key="10">
    <source>
        <dbReference type="PROSITE" id="PS50827"/>
    </source>
</evidence>
<dbReference type="InterPro" id="IPR018866">
    <property type="entry name" value="Znf-4CXXC_R1"/>
</dbReference>
<keyword evidence="12" id="KW-1185">Reference proteome</keyword>
<dbReference type="GO" id="GO:0005634">
    <property type="term" value="C:nucleus"/>
    <property type="evidence" value="ECO:0007669"/>
    <property type="project" value="UniProtKB-SubCell"/>
</dbReference>
<keyword evidence="4" id="KW-1017">Isopeptide bond</keyword>
<dbReference type="GO" id="GO:0005737">
    <property type="term" value="C:cytoplasm"/>
    <property type="evidence" value="ECO:0007669"/>
    <property type="project" value="UniProtKB-SubCell"/>
</dbReference>
<sequence>MAMEITNLQIVDPIRIVEPMKYCHQCRKEKSDIFQSCKAKKGTKTCLLKYCPKCLLTRYGETAEETAQNDDWVCPRCRKICNCSTCRKNEGKKAAGNLLATAKKNGCSSVSEFLMKEEGKTGDVIGLENSAEENHVDEVKLPQGIKSITVSNVDLHPENAGSVLQFLEFCLTFREVLGLSDGQAQLVVREVLSGGSMRSQEQSTLTQMMIQLLTLLLVDRGEISVCMNATDDRWFTILGECLAKSKVKLDDFPPEMFQKGISEYEEMDSLQRLKLLNFLCDEVLGISYVKNFIENHENLEYVEKKNEAEAKEKQLYQKIKDDFAKVEADNNGVALTIEKRVAILSQMSAESEEVYFEKKKALEMKPNSQEAYDALRTNPVEVDDNGIFWNLKSYNEEPPILLQGMKETYELSSFVVAKSM</sequence>
<keyword evidence="7" id="KW-0805">Transcription regulation</keyword>
<evidence type="ECO:0000256" key="9">
    <source>
        <dbReference type="ARBA" id="ARBA00023242"/>
    </source>
</evidence>
<keyword evidence="8" id="KW-0804">Transcription</keyword>
<evidence type="ECO:0000256" key="2">
    <source>
        <dbReference type="ARBA" id="ARBA00004496"/>
    </source>
</evidence>
<protein>
    <recommendedName>
        <fullName evidence="10">DDT domain-containing protein</fullName>
    </recommendedName>
</protein>
<reference evidence="11 12" key="1">
    <citation type="submission" date="2022-03" db="EMBL/GenBank/DDBJ databases">
        <authorList>
            <person name="Macdonald S."/>
            <person name="Ahmed S."/>
            <person name="Newling K."/>
        </authorList>
    </citation>
    <scope>NUCLEOTIDE SEQUENCE [LARGE SCALE GENOMIC DNA]</scope>
</reference>
<keyword evidence="3" id="KW-0963">Cytoplasm</keyword>
<evidence type="ECO:0000256" key="6">
    <source>
        <dbReference type="ARBA" id="ARBA00022843"/>
    </source>
</evidence>
<evidence type="ECO:0000256" key="5">
    <source>
        <dbReference type="ARBA" id="ARBA00022553"/>
    </source>
</evidence>
<dbReference type="SMART" id="SM00571">
    <property type="entry name" value="DDT"/>
    <property type="match status" value="1"/>
</dbReference>
<dbReference type="PANTHER" id="PTHR31169">
    <property type="entry name" value="OS05G0300700 PROTEIN"/>
    <property type="match status" value="1"/>
</dbReference>
<keyword evidence="9" id="KW-0539">Nucleus</keyword>
<organism evidence="11 12">
    <name type="scientific">Eruca vesicaria subsp. sativa</name>
    <name type="common">Garden rocket</name>
    <name type="synonym">Eruca sativa</name>
    <dbReference type="NCBI Taxonomy" id="29727"/>
    <lineage>
        <taxon>Eukaryota</taxon>
        <taxon>Viridiplantae</taxon>
        <taxon>Streptophyta</taxon>
        <taxon>Embryophyta</taxon>
        <taxon>Tracheophyta</taxon>
        <taxon>Spermatophyta</taxon>
        <taxon>Magnoliopsida</taxon>
        <taxon>eudicotyledons</taxon>
        <taxon>Gunneridae</taxon>
        <taxon>Pentapetalae</taxon>
        <taxon>rosids</taxon>
        <taxon>malvids</taxon>
        <taxon>Brassicales</taxon>
        <taxon>Brassicaceae</taxon>
        <taxon>Brassiceae</taxon>
        <taxon>Eruca</taxon>
    </lineage>
</organism>
<dbReference type="AlphaFoldDB" id="A0ABC8KRG6"/>
<dbReference type="Proteomes" id="UP001642260">
    <property type="component" value="Unassembled WGS sequence"/>
</dbReference>
<evidence type="ECO:0000313" key="11">
    <source>
        <dbReference type="EMBL" id="CAH8361225.1"/>
    </source>
</evidence>
<dbReference type="InterPro" id="IPR018501">
    <property type="entry name" value="DDT_dom"/>
</dbReference>
<feature type="domain" description="DDT" evidence="10">
    <location>
        <begin position="157"/>
        <end position="222"/>
    </location>
</feature>
<dbReference type="InterPro" id="IPR040221">
    <property type="entry name" value="CDCA7/CDA7L"/>
</dbReference>
<gene>
    <name evidence="11" type="ORF">ERUC_LOCUS26981</name>
</gene>
<keyword evidence="6" id="KW-0832">Ubl conjugation</keyword>
<dbReference type="Pfam" id="PF10497">
    <property type="entry name" value="zf-4CXXC_R1"/>
    <property type="match status" value="1"/>
</dbReference>
<dbReference type="EMBL" id="CAKOAT010300710">
    <property type="protein sequence ID" value="CAH8361225.1"/>
    <property type="molecule type" value="Genomic_DNA"/>
</dbReference>
<evidence type="ECO:0000256" key="4">
    <source>
        <dbReference type="ARBA" id="ARBA00022499"/>
    </source>
</evidence>
<keyword evidence="5" id="KW-0597">Phosphoprotein</keyword>
<dbReference type="PANTHER" id="PTHR31169:SF27">
    <property type="entry name" value="DDT DOMAIN-CONTAINING PROTEIN"/>
    <property type="match status" value="1"/>
</dbReference>
<accession>A0ABC8KRG6</accession>
<evidence type="ECO:0000256" key="7">
    <source>
        <dbReference type="ARBA" id="ARBA00023015"/>
    </source>
</evidence>
<dbReference type="PROSITE" id="PS50827">
    <property type="entry name" value="DDT"/>
    <property type="match status" value="1"/>
</dbReference>
<evidence type="ECO:0000256" key="8">
    <source>
        <dbReference type="ARBA" id="ARBA00023163"/>
    </source>
</evidence>
<proteinExistence type="predicted"/>
<evidence type="ECO:0000256" key="3">
    <source>
        <dbReference type="ARBA" id="ARBA00022490"/>
    </source>
</evidence>
<name>A0ABC8KRG6_ERUVS</name>
<evidence type="ECO:0000256" key="1">
    <source>
        <dbReference type="ARBA" id="ARBA00004123"/>
    </source>
</evidence>
<comment type="subcellular location">
    <subcellularLocation>
        <location evidence="2">Cytoplasm</location>
    </subcellularLocation>
    <subcellularLocation>
        <location evidence="1">Nucleus</location>
    </subcellularLocation>
</comment>
<evidence type="ECO:0000313" key="12">
    <source>
        <dbReference type="Proteomes" id="UP001642260"/>
    </source>
</evidence>
<comment type="caution">
    <text evidence="11">The sequence shown here is derived from an EMBL/GenBank/DDBJ whole genome shotgun (WGS) entry which is preliminary data.</text>
</comment>